<dbReference type="RefSeq" id="WP_160173780.1">
    <property type="nucleotide sequence ID" value="NZ_JACEIP010000042.1"/>
</dbReference>
<dbReference type="Proteomes" id="UP000530514">
    <property type="component" value="Unassembled WGS sequence"/>
</dbReference>
<dbReference type="EMBL" id="JACEIP010000042">
    <property type="protein sequence ID" value="MBA4544482.1"/>
    <property type="molecule type" value="Genomic_DNA"/>
</dbReference>
<protein>
    <submittedName>
        <fullName evidence="1">Uncharacterized protein</fullName>
    </submittedName>
</protein>
<accession>A0A7W2AIP9</accession>
<comment type="caution">
    <text evidence="1">The sequence shown here is derived from an EMBL/GenBank/DDBJ whole genome shotgun (WGS) entry which is preliminary data.</text>
</comment>
<reference evidence="1 2" key="1">
    <citation type="submission" date="2020-07" db="EMBL/GenBank/DDBJ databases">
        <authorList>
            <person name="Feng H."/>
        </authorList>
    </citation>
    <scope>NUCLEOTIDE SEQUENCE [LARGE SCALE GENOMIC DNA]</scope>
    <source>
        <strain evidence="2">s-11</strain>
    </source>
</reference>
<sequence length="51" mass="6081">MRIRVGEWRKLDRAQKYIMILIAYGYWLGRHQKRKKPTSAATVVSFTKKSL</sequence>
<evidence type="ECO:0000313" key="1">
    <source>
        <dbReference type="EMBL" id="MBA4544482.1"/>
    </source>
</evidence>
<evidence type="ECO:0000313" key="2">
    <source>
        <dbReference type="Proteomes" id="UP000530514"/>
    </source>
</evidence>
<gene>
    <name evidence="1" type="ORF">H1164_16740</name>
</gene>
<name>A0A7W2AIP9_9BACL</name>
<dbReference type="AlphaFoldDB" id="A0A7W2AIP9"/>
<organism evidence="1 2">
    <name type="scientific">Thermoactinomyces daqus</name>
    <dbReference type="NCBI Taxonomy" id="1329516"/>
    <lineage>
        <taxon>Bacteria</taxon>
        <taxon>Bacillati</taxon>
        <taxon>Bacillota</taxon>
        <taxon>Bacilli</taxon>
        <taxon>Bacillales</taxon>
        <taxon>Thermoactinomycetaceae</taxon>
        <taxon>Thermoactinomyces</taxon>
    </lineage>
</organism>
<keyword evidence="2" id="KW-1185">Reference proteome</keyword>
<proteinExistence type="predicted"/>